<dbReference type="OrthoDB" id="6671957at2759"/>
<feature type="region of interest" description="Disordered" evidence="2">
    <location>
        <begin position="141"/>
        <end position="165"/>
    </location>
</feature>
<accession>A0A2W1BAI4</accession>
<name>A0A2W1BAI4_HELAM</name>
<evidence type="ECO:0000256" key="2">
    <source>
        <dbReference type="SAM" id="MobiDB-lite"/>
    </source>
</evidence>
<organism evidence="3 4">
    <name type="scientific">Helicoverpa armigera</name>
    <name type="common">Cotton bollworm</name>
    <name type="synonym">Heliothis armigera</name>
    <dbReference type="NCBI Taxonomy" id="29058"/>
    <lineage>
        <taxon>Eukaryota</taxon>
        <taxon>Metazoa</taxon>
        <taxon>Ecdysozoa</taxon>
        <taxon>Arthropoda</taxon>
        <taxon>Hexapoda</taxon>
        <taxon>Insecta</taxon>
        <taxon>Pterygota</taxon>
        <taxon>Neoptera</taxon>
        <taxon>Endopterygota</taxon>
        <taxon>Lepidoptera</taxon>
        <taxon>Glossata</taxon>
        <taxon>Ditrysia</taxon>
        <taxon>Noctuoidea</taxon>
        <taxon>Noctuidae</taxon>
        <taxon>Heliothinae</taxon>
        <taxon>Helicoverpa</taxon>
    </lineage>
</organism>
<dbReference type="AlphaFoldDB" id="A0A2W1BAI4"/>
<feature type="compositionally biased region" description="Polar residues" evidence="2">
    <location>
        <begin position="255"/>
        <end position="269"/>
    </location>
</feature>
<keyword evidence="4" id="KW-1185">Reference proteome</keyword>
<protein>
    <submittedName>
        <fullName evidence="3">Uncharacterized protein</fullName>
    </submittedName>
</protein>
<feature type="coiled-coil region" evidence="1">
    <location>
        <begin position="195"/>
        <end position="222"/>
    </location>
</feature>
<feature type="region of interest" description="Disordered" evidence="2">
    <location>
        <begin position="234"/>
        <end position="269"/>
    </location>
</feature>
<dbReference type="EMBL" id="KZ150220">
    <property type="protein sequence ID" value="PZC72108.1"/>
    <property type="molecule type" value="Genomic_DNA"/>
</dbReference>
<keyword evidence="1" id="KW-0175">Coiled coil</keyword>
<gene>
    <name evidence="3" type="primary">HaOG211923</name>
    <name evidence="3" type="ORF">B5X24_HaOG211923</name>
</gene>
<dbReference type="Proteomes" id="UP000249218">
    <property type="component" value="Unassembled WGS sequence"/>
</dbReference>
<evidence type="ECO:0000313" key="4">
    <source>
        <dbReference type="Proteomes" id="UP000249218"/>
    </source>
</evidence>
<evidence type="ECO:0000313" key="3">
    <source>
        <dbReference type="EMBL" id="PZC72108.1"/>
    </source>
</evidence>
<proteinExistence type="predicted"/>
<sequence>MLDTSYKRNVFLFQMRQYIVPVLLLAIVALSSSNVLPMSLNDLNREQLGFDSQHNDNAFSDRYPTRNILDEIFKMYVAQDNKPESQHNLQQKYDEDNNLNDDIYNILSKDDNYNGEGFRKEQWHNYPRQLDRLHQFYEHNADKRNFDPDPNNEGNTEEIAPDNPDTNYITNEFQLDSNPATNNVYDAVIGATNPLLILKMRLARLNKDIDNANAHYANLINSGLESNNLREDEKNEFRNENPEANAIKVKREGVASSQNNELTDNPSQNKTVNKRIFSLWSRLQSLNHKGHELQHRRHLHAFYGLPDSDGGGALTAETRATLMRPPGSPLRWG</sequence>
<evidence type="ECO:0000256" key="1">
    <source>
        <dbReference type="SAM" id="Coils"/>
    </source>
</evidence>
<reference evidence="3 4" key="1">
    <citation type="journal article" date="2017" name="BMC Biol.">
        <title>Genomic innovations, transcriptional plasticity and gene loss underlying the evolution and divergence of two highly polyphagous and invasive Helicoverpa pest species.</title>
        <authorList>
            <person name="Pearce S.L."/>
            <person name="Clarke D.F."/>
            <person name="East P.D."/>
            <person name="Elfekih S."/>
            <person name="Gordon K.H."/>
            <person name="Jermiin L.S."/>
            <person name="McGaughran A."/>
            <person name="Oakeshott J.G."/>
            <person name="Papanikolaou A."/>
            <person name="Perera O.P."/>
            <person name="Rane R.V."/>
            <person name="Richards S."/>
            <person name="Tay W.T."/>
            <person name="Walsh T.K."/>
            <person name="Anderson A."/>
            <person name="Anderson C.J."/>
            <person name="Asgari S."/>
            <person name="Board P.G."/>
            <person name="Bretschneider A."/>
            <person name="Campbell P.M."/>
            <person name="Chertemps T."/>
            <person name="Christeller J.T."/>
            <person name="Coppin C.W."/>
            <person name="Downes S.J."/>
            <person name="Duan G."/>
            <person name="Farnsworth C.A."/>
            <person name="Good R.T."/>
            <person name="Han L.B."/>
            <person name="Han Y.C."/>
            <person name="Hatje K."/>
            <person name="Horne I."/>
            <person name="Huang Y.P."/>
            <person name="Hughes D.S."/>
            <person name="Jacquin-Joly E."/>
            <person name="James W."/>
            <person name="Jhangiani S."/>
            <person name="Kollmar M."/>
            <person name="Kuwar S.S."/>
            <person name="Li S."/>
            <person name="Liu N.Y."/>
            <person name="Maibeche M.T."/>
            <person name="Miller J.R."/>
            <person name="Montagne N."/>
            <person name="Perry T."/>
            <person name="Qu J."/>
            <person name="Song S.V."/>
            <person name="Sutton G.G."/>
            <person name="Vogel H."/>
            <person name="Walenz B.P."/>
            <person name="Xu W."/>
            <person name="Zhang H.J."/>
            <person name="Zou Z."/>
            <person name="Batterham P."/>
            <person name="Edwards O.R."/>
            <person name="Feyereisen R."/>
            <person name="Gibbs R.A."/>
            <person name="Heckel D.G."/>
            <person name="McGrath A."/>
            <person name="Robin C."/>
            <person name="Scherer S.E."/>
            <person name="Worley K.C."/>
            <person name="Wu Y.D."/>
        </authorList>
    </citation>
    <scope>NUCLEOTIDE SEQUENCE [LARGE SCALE GENOMIC DNA]</scope>
    <source>
        <strain evidence="3">Harm_GR_Male_#8</strain>
        <tissue evidence="3">Whole organism</tissue>
    </source>
</reference>